<reference evidence="1 2" key="1">
    <citation type="journal article" date="2009" name="Science">
        <title>Green evolution and dynamic adaptations revealed by genomes of the marine picoeukaryotes Micromonas.</title>
        <authorList>
            <person name="Worden A.Z."/>
            <person name="Lee J.H."/>
            <person name="Mock T."/>
            <person name="Rouze P."/>
            <person name="Simmons M.P."/>
            <person name="Aerts A.L."/>
            <person name="Allen A.E."/>
            <person name="Cuvelier M.L."/>
            <person name="Derelle E."/>
            <person name="Everett M.V."/>
            <person name="Foulon E."/>
            <person name="Grimwood J."/>
            <person name="Gundlach H."/>
            <person name="Henrissat B."/>
            <person name="Napoli C."/>
            <person name="McDonald S.M."/>
            <person name="Parker M.S."/>
            <person name="Rombauts S."/>
            <person name="Salamov A."/>
            <person name="Von Dassow P."/>
            <person name="Badger J.H."/>
            <person name="Coutinho P.M."/>
            <person name="Demir E."/>
            <person name="Dubchak I."/>
            <person name="Gentemann C."/>
            <person name="Eikrem W."/>
            <person name="Gready J.E."/>
            <person name="John U."/>
            <person name="Lanier W."/>
            <person name="Lindquist E.A."/>
            <person name="Lucas S."/>
            <person name="Mayer K.F."/>
            <person name="Moreau H."/>
            <person name="Not F."/>
            <person name="Otillar R."/>
            <person name="Panaud O."/>
            <person name="Pangilinan J."/>
            <person name="Paulsen I."/>
            <person name="Piegu B."/>
            <person name="Poliakov A."/>
            <person name="Robbens S."/>
            <person name="Schmutz J."/>
            <person name="Toulza E."/>
            <person name="Wyss T."/>
            <person name="Zelensky A."/>
            <person name="Zhou K."/>
            <person name="Armbrust E.V."/>
            <person name="Bhattacharya D."/>
            <person name="Goodenough U.W."/>
            <person name="Van de Peer Y."/>
            <person name="Grigoriev I.V."/>
        </authorList>
    </citation>
    <scope>NUCLEOTIDE SEQUENCE [LARGE SCALE GENOMIC DNA]</scope>
    <source>
        <strain evidence="1 2">CCMP1545</strain>
    </source>
</reference>
<sequence>MELPYTIFALGDAHLHRIQTSEGKVRRRSRVALVLRSPLARRARFGRSVRPERILTRAVRPLPLAPRRAQMFIMSELASQLFDEGPIKFAADLRAGRYVRTHTVDPDVLHTCAVLGAPDEHHGGGKDGVTLLPAASVEEILVDRRRRDLVQPFKLMMLKIASQEATKLLASGDELDLEAALPVALDAVERAQEIFKPSPAIERFPHYLLAARANLALRRARECEDFLSLASWLVLKRPDDATHEMRGDLARMFGQLRSAQGEGEEALRRFAEDVYWRAEAHGPEDPRTTSGYYALSRQFAKNGDDARALSCTTPIVDAWYDACVSGAFFFALVPIRARRRGERRSLRTFAGVSLRPGSLAFNPDTPRRLSTPLLTPFNSTPTFARMERTSAVLGAKLSEALRVVRTPPAKTLPFHRAGLLEMIDMLEDVLETRRAALGDRDPSLGDCRVAAGLALVKAGGAEATARARLHFEEARVEYDEGERERLGILRRAVELVGEYRSPTK</sequence>
<dbReference type="RefSeq" id="XP_003060403.1">
    <property type="nucleotide sequence ID" value="XM_003060357.1"/>
</dbReference>
<dbReference type="OrthoDB" id="674604at2759"/>
<evidence type="ECO:0000313" key="1">
    <source>
        <dbReference type="EMBL" id="EEH55172.1"/>
    </source>
</evidence>
<accession>C1MXI7</accession>
<dbReference type="STRING" id="564608.C1MXI7"/>
<dbReference type="InterPro" id="IPR053248">
    <property type="entry name" value="Zinc_finger_MYND_domain"/>
</dbReference>
<gene>
    <name evidence="1" type="ORF">MICPUCDRAFT_60174</name>
</gene>
<protein>
    <submittedName>
        <fullName evidence="1">Predicted protein</fullName>
    </submittedName>
</protein>
<keyword evidence="2" id="KW-1185">Reference proteome</keyword>
<organism evidence="2">
    <name type="scientific">Micromonas pusilla (strain CCMP1545)</name>
    <name type="common">Picoplanktonic green alga</name>
    <dbReference type="NCBI Taxonomy" id="564608"/>
    <lineage>
        <taxon>Eukaryota</taxon>
        <taxon>Viridiplantae</taxon>
        <taxon>Chlorophyta</taxon>
        <taxon>Mamiellophyceae</taxon>
        <taxon>Mamiellales</taxon>
        <taxon>Mamiellaceae</taxon>
        <taxon>Micromonas</taxon>
    </lineage>
</organism>
<dbReference type="EMBL" id="GG663742">
    <property type="protein sequence ID" value="EEH55172.1"/>
    <property type="molecule type" value="Genomic_DNA"/>
</dbReference>
<dbReference type="eggNOG" id="ENOG502QSY3">
    <property type="taxonomic scope" value="Eukaryota"/>
</dbReference>
<name>C1MXI7_MICPC</name>
<dbReference type="PANTHER" id="PTHR46533:SF1">
    <property type="entry name" value="ZINC FINGER MYND DOMAIN-CONTAINING PROTEIN 12"/>
    <property type="match status" value="1"/>
</dbReference>
<dbReference type="AlphaFoldDB" id="C1MXI7"/>
<dbReference type="GeneID" id="9685841"/>
<dbReference type="PANTHER" id="PTHR46533">
    <property type="entry name" value="ZINC FINGER MYND DOMAIN-CONTAINING PROTEIN 12"/>
    <property type="match status" value="1"/>
</dbReference>
<dbReference type="KEGG" id="mpp:MICPUCDRAFT_60174"/>
<dbReference type="Proteomes" id="UP000001876">
    <property type="component" value="Unassembled WGS sequence"/>
</dbReference>
<proteinExistence type="predicted"/>
<evidence type="ECO:0000313" key="2">
    <source>
        <dbReference type="Proteomes" id="UP000001876"/>
    </source>
</evidence>